<keyword evidence="6 13" id="KW-0812">Transmembrane</keyword>
<dbReference type="SUPFAM" id="SSF160544">
    <property type="entry name" value="EscU C-terminal domain-like"/>
    <property type="match status" value="1"/>
</dbReference>
<dbReference type="InterPro" id="IPR029025">
    <property type="entry name" value="T3SS_substrate_exporter_C"/>
</dbReference>
<evidence type="ECO:0000256" key="5">
    <source>
        <dbReference type="ARBA" id="ARBA00022475"/>
    </source>
</evidence>
<dbReference type="Proteomes" id="UP000298716">
    <property type="component" value="Chromosome"/>
</dbReference>
<protein>
    <recommendedName>
        <fullName evidence="3 13">Flagellar biosynthetic protein FlhB</fullName>
    </recommendedName>
</protein>
<dbReference type="RefSeq" id="WP_158354773.1">
    <property type="nucleotide sequence ID" value="NZ_CP034867.1"/>
</dbReference>
<reference evidence="14 15" key="1">
    <citation type="submission" date="2018-12" db="EMBL/GenBank/DDBJ databases">
        <authorList>
            <person name="Chong R.A."/>
        </authorList>
    </citation>
    <scope>NUCLEOTIDE SEQUENCE [LARGE SCALE GENOMIC DNA]</scope>
    <source>
        <strain evidence="14 15">Mga</strain>
    </source>
</reference>
<evidence type="ECO:0000256" key="11">
    <source>
        <dbReference type="ARBA" id="ARBA00023225"/>
    </source>
</evidence>
<dbReference type="Pfam" id="PF01312">
    <property type="entry name" value="Bac_export_2"/>
    <property type="match status" value="1"/>
</dbReference>
<sequence length="383" mass="44652">MNHNTNEEKTENPTEHRIRKFRKTGKTRYSRELNSLLILLAGFINLWWSRDLIVFNFSKIMSNSFCFDKNDFLNQNNTLLEIFISIKDILYVFFPFLISLLIVTTIPPILLGGIKLNFKSLKFNFMKLNPFQGLKRIFSVQIIIEFLKIILKLFLVSSISFYYLYISFSKILFLINENYTSSLLDGCNIISVCCFLVILGLVPIVFFDVIWQQFNYYKKLKMTRQEVKDELREKEGNPNIKIRIRQEMKAAMRRRMIADIPKADVIITNPMHYSVALKYDEIKMNAPKVIAKGIGEVAIKIQSLALKNNISIISAPSLARSLYRYSEIGQYIPTPLYKAVAEVLAWVWKVRQWKKEGGVFPEKPRNILVPSELNFTGEHKTDD</sequence>
<keyword evidence="8 13" id="KW-0653">Protein transport</keyword>
<dbReference type="NCBIfam" id="TIGR00328">
    <property type="entry name" value="flhB"/>
    <property type="match status" value="1"/>
</dbReference>
<evidence type="ECO:0000313" key="14">
    <source>
        <dbReference type="EMBL" id="QCI22692.1"/>
    </source>
</evidence>
<evidence type="ECO:0000256" key="9">
    <source>
        <dbReference type="ARBA" id="ARBA00022989"/>
    </source>
</evidence>
<evidence type="ECO:0000313" key="15">
    <source>
        <dbReference type="Proteomes" id="UP000298716"/>
    </source>
</evidence>
<evidence type="ECO:0000256" key="4">
    <source>
        <dbReference type="ARBA" id="ARBA00022448"/>
    </source>
</evidence>
<evidence type="ECO:0000256" key="10">
    <source>
        <dbReference type="ARBA" id="ARBA00023136"/>
    </source>
</evidence>
<comment type="similarity">
    <text evidence="2 13">Belongs to the type III secretion exporter family.</text>
</comment>
<comment type="subcellular location">
    <subcellularLocation>
        <location evidence="1">Cell membrane</location>
        <topology evidence="1">Multi-pass membrane protein</topology>
    </subcellularLocation>
</comment>
<keyword evidence="7 13" id="KW-1005">Bacterial flagellum biogenesis</keyword>
<dbReference type="OrthoDB" id="9807950at2"/>
<evidence type="ECO:0000256" key="12">
    <source>
        <dbReference type="ARBA" id="ARBA00025078"/>
    </source>
</evidence>
<dbReference type="GO" id="GO:0044780">
    <property type="term" value="P:bacterial-type flagellum assembly"/>
    <property type="evidence" value="ECO:0007669"/>
    <property type="project" value="InterPro"/>
</dbReference>
<evidence type="ECO:0000256" key="3">
    <source>
        <dbReference type="ARBA" id="ARBA00021622"/>
    </source>
</evidence>
<keyword evidence="4 13" id="KW-0813">Transport</keyword>
<evidence type="ECO:0000256" key="1">
    <source>
        <dbReference type="ARBA" id="ARBA00004651"/>
    </source>
</evidence>
<keyword evidence="11 13" id="KW-1006">Bacterial flagellum protein export</keyword>
<dbReference type="GO" id="GO:0009306">
    <property type="term" value="P:protein secretion"/>
    <property type="evidence" value="ECO:0007669"/>
    <property type="project" value="InterPro"/>
</dbReference>
<dbReference type="InterPro" id="IPR006136">
    <property type="entry name" value="FlhB"/>
</dbReference>
<accession>A0A4D6XYP1</accession>
<evidence type="ECO:0000256" key="13">
    <source>
        <dbReference type="RuleBase" id="RU364091"/>
    </source>
</evidence>
<dbReference type="EMBL" id="CP034867">
    <property type="protein sequence ID" value="QCI22692.1"/>
    <property type="molecule type" value="Genomic_DNA"/>
</dbReference>
<organism evidence="14 15">
    <name type="scientific">Buchnera aphidicola</name>
    <name type="common">Macrosiphum gaurae</name>
    <dbReference type="NCBI Taxonomy" id="2315801"/>
    <lineage>
        <taxon>Bacteria</taxon>
        <taxon>Pseudomonadati</taxon>
        <taxon>Pseudomonadota</taxon>
        <taxon>Gammaproteobacteria</taxon>
        <taxon>Enterobacterales</taxon>
        <taxon>Erwiniaceae</taxon>
        <taxon>Buchnera</taxon>
    </lineage>
</organism>
<reference evidence="14 15" key="2">
    <citation type="submission" date="2019-05" db="EMBL/GenBank/DDBJ databases">
        <title>Genome evolution of the obligate endosymbiont Buchnera aphidicola.</title>
        <authorList>
            <person name="Moran N.A."/>
        </authorList>
    </citation>
    <scope>NUCLEOTIDE SEQUENCE [LARGE SCALE GENOMIC DNA]</scope>
    <source>
        <strain evidence="14 15">Mga</strain>
    </source>
</reference>
<dbReference type="Gene3D" id="3.40.1690.10">
    <property type="entry name" value="secretion proteins EscU"/>
    <property type="match status" value="1"/>
</dbReference>
<evidence type="ECO:0000256" key="7">
    <source>
        <dbReference type="ARBA" id="ARBA00022795"/>
    </source>
</evidence>
<name>A0A4D6XYP1_9GAMM</name>
<keyword evidence="5 13" id="KW-1003">Cell membrane</keyword>
<keyword evidence="10 13" id="KW-0472">Membrane</keyword>
<evidence type="ECO:0000256" key="8">
    <source>
        <dbReference type="ARBA" id="ARBA00022927"/>
    </source>
</evidence>
<keyword evidence="14" id="KW-0969">Cilium</keyword>
<comment type="function">
    <text evidence="12 13">Required for formation of the rod structure in the basal body of the flagellar apparatus. Together with FliI and FliH, may constitute the export apparatus of flagellin.</text>
</comment>
<proteinExistence type="inferred from homology"/>
<feature type="transmembrane region" description="Helical" evidence="13">
    <location>
        <begin position="89"/>
        <end position="116"/>
    </location>
</feature>
<feature type="transmembrane region" description="Helical" evidence="13">
    <location>
        <begin position="29"/>
        <end position="48"/>
    </location>
</feature>
<dbReference type="PANTHER" id="PTHR30531:SF12">
    <property type="entry name" value="FLAGELLAR BIOSYNTHETIC PROTEIN FLHB"/>
    <property type="match status" value="1"/>
</dbReference>
<dbReference type="PRINTS" id="PR00950">
    <property type="entry name" value="TYPE3IMSPROT"/>
</dbReference>
<keyword evidence="14" id="KW-0282">Flagellum</keyword>
<keyword evidence="14" id="KW-0966">Cell projection</keyword>
<feature type="transmembrane region" description="Helical" evidence="13">
    <location>
        <begin position="189"/>
        <end position="211"/>
    </location>
</feature>
<dbReference type="FunFam" id="3.40.1690.10:FF:000001">
    <property type="entry name" value="Flagellar biosynthetic protein FlhB"/>
    <property type="match status" value="1"/>
</dbReference>
<feature type="transmembrane region" description="Helical" evidence="13">
    <location>
        <begin position="137"/>
        <end position="165"/>
    </location>
</feature>
<evidence type="ECO:0000256" key="6">
    <source>
        <dbReference type="ARBA" id="ARBA00022692"/>
    </source>
</evidence>
<dbReference type="AlphaFoldDB" id="A0A4D6XYP1"/>
<dbReference type="PANTHER" id="PTHR30531">
    <property type="entry name" value="FLAGELLAR BIOSYNTHETIC PROTEIN FLHB"/>
    <property type="match status" value="1"/>
</dbReference>
<keyword evidence="9 13" id="KW-1133">Transmembrane helix</keyword>
<gene>
    <name evidence="13 14" type="primary">flhB</name>
    <name evidence="14" type="ORF">D9V72_01215</name>
</gene>
<evidence type="ECO:0000256" key="2">
    <source>
        <dbReference type="ARBA" id="ARBA00010690"/>
    </source>
</evidence>
<dbReference type="InterPro" id="IPR006135">
    <property type="entry name" value="T3SS_substrate_exporter"/>
</dbReference>
<dbReference type="GO" id="GO:0005886">
    <property type="term" value="C:plasma membrane"/>
    <property type="evidence" value="ECO:0007669"/>
    <property type="project" value="UniProtKB-SubCell"/>
</dbReference>